<sequence>MVRFRPQQEVTRAELMAIQRRAAEFGKSMRGLNPQVTPKQPTVQFSDIQNHWAASLITQMSGYCAVASPLNEAGTRFAPNESARRNYAAASTLRMLTCVNAETNATASNPQ</sequence>
<evidence type="ECO:0000313" key="1">
    <source>
        <dbReference type="EMBL" id="XPM66154.1"/>
    </source>
</evidence>
<organism evidence="1 2">
    <name type="scientific">Desertifilum tharense IPPAS B-1220</name>
    <dbReference type="NCBI Taxonomy" id="1781255"/>
    <lineage>
        <taxon>Bacteria</taxon>
        <taxon>Bacillati</taxon>
        <taxon>Cyanobacteriota</taxon>
        <taxon>Cyanophyceae</taxon>
        <taxon>Desertifilales</taxon>
        <taxon>Desertifilaceae</taxon>
        <taxon>Desertifilum</taxon>
    </lineage>
</organism>
<protein>
    <submittedName>
        <fullName evidence="1">Uncharacterized protein</fullName>
    </submittedName>
</protein>
<keyword evidence="2" id="KW-1185">Reference proteome</keyword>
<evidence type="ECO:0000313" key="2">
    <source>
        <dbReference type="Proteomes" id="UP000095472"/>
    </source>
</evidence>
<accession>A0ACD5H067</accession>
<proteinExistence type="predicted"/>
<name>A0ACD5H067_9CYAN</name>
<dbReference type="EMBL" id="CP182909">
    <property type="protein sequence ID" value="XPM66154.1"/>
    <property type="molecule type" value="Genomic_DNA"/>
</dbReference>
<reference evidence="1 2" key="1">
    <citation type="journal article" date="2016" name="Genome Announc.">
        <title>Draft Genome Sequence of the Thermotolerant Cyanobacterium Desertifilum sp. IPPAS B-1220.</title>
        <authorList>
            <person name="Mironov K.S."/>
            <person name="Sinetova M.A."/>
            <person name="Bolatkhan K."/>
            <person name="Zayadan B.K."/>
            <person name="Ustinova V.V."/>
            <person name="Kupriyanova E.V."/>
            <person name="Skrypnik A.N."/>
            <person name="Gogoleva N.E."/>
            <person name="Gogolev Y.V."/>
            <person name="Los D.A."/>
        </authorList>
    </citation>
    <scope>NUCLEOTIDE SEQUENCE [LARGE SCALE GENOMIC DNA]</scope>
    <source>
        <strain evidence="1 2">IPPAS B-1220</strain>
    </source>
</reference>
<gene>
    <name evidence="1" type="ORF">BH720_012405</name>
</gene>
<dbReference type="Proteomes" id="UP000095472">
    <property type="component" value="Chromosome"/>
</dbReference>